<comment type="caution">
    <text evidence="1">The sequence shown here is derived from an EMBL/GenBank/DDBJ whole genome shotgun (WGS) entry which is preliminary data.</text>
</comment>
<evidence type="ECO:0000313" key="2">
    <source>
        <dbReference type="Proteomes" id="UP000249458"/>
    </source>
</evidence>
<accession>A0A364LK90</accession>
<proteinExistence type="predicted"/>
<evidence type="ECO:0000313" key="1">
    <source>
        <dbReference type="EMBL" id="RAP36983.1"/>
    </source>
</evidence>
<dbReference type="AlphaFoldDB" id="A0A364LK90"/>
<dbReference type="EMBL" id="MVJN01000004">
    <property type="protein sequence ID" value="RAP36983.1"/>
    <property type="molecule type" value="Genomic_DNA"/>
</dbReference>
<dbReference type="Proteomes" id="UP000249458">
    <property type="component" value="Unassembled WGS sequence"/>
</dbReference>
<protein>
    <submittedName>
        <fullName evidence="1">Uncharacterized protein</fullName>
    </submittedName>
</protein>
<reference evidence="1 2" key="1">
    <citation type="submission" date="2017-02" db="EMBL/GenBank/DDBJ databases">
        <title>Legionella quilivanii strain from human: case report and whole genome sequencing analysis.</title>
        <authorList>
            <person name="Lalancette C."/>
            <person name="Leduc J.-M."/>
            <person name="Levesque S."/>
            <person name="Fournier E."/>
            <person name="Saoud J."/>
            <person name="Faucher S.P."/>
            <person name="Bernard K."/>
            <person name="Martineau C."/>
            <person name="Longtin J."/>
        </authorList>
    </citation>
    <scope>NUCLEOTIDE SEQUENCE [LARGE SCALE GENOMIC DNA]</scope>
    <source>
        <strain evidence="1 2">ID143958</strain>
    </source>
</reference>
<gene>
    <name evidence="1" type="ORF">B1207_06005</name>
</gene>
<name>A0A364LK90_9GAMM</name>
<organism evidence="1 2">
    <name type="scientific">Legionella quinlivanii</name>
    <dbReference type="NCBI Taxonomy" id="45073"/>
    <lineage>
        <taxon>Bacteria</taxon>
        <taxon>Pseudomonadati</taxon>
        <taxon>Pseudomonadota</taxon>
        <taxon>Gammaproteobacteria</taxon>
        <taxon>Legionellales</taxon>
        <taxon>Legionellaceae</taxon>
        <taxon>Legionella</taxon>
    </lineage>
</organism>
<sequence>MTYLGSYKNIVFFLLLSNVFFINEKINFFSSAILQIDQGKIISARNNSNPIQQKMEQPLLQFFHCSTLKLT</sequence>